<feature type="region of interest" description="Disordered" evidence="1">
    <location>
        <begin position="458"/>
        <end position="477"/>
    </location>
</feature>
<sequence>IIGIKKPFTNSIKRTVLDCLSEEVSPFDFIGGTFTEKMQAAVDYVGSKGGGEVVIPDGEYLNTGTITISHRRVTIKGRSRLGVIIHGASGIDCIFHYKAPNSGTSYINRYLDGGDVHDLTLIGYDYGENQTDDQVVTHGIYCDGVTKSNYYNISAVNLVSVTKLNGVKDCHFYEWHDADRQPLGTKKCLRLVKCVTGANEYFLDNHFHDIHMHAKLAHFDFWDSKYQLDGCNIYNNTLFVNNTDLQFHIRAKRMIYSTIIGNKFFESRGVGIHLDAPTNVTISDNLIAIPGQKQQASGILLTNNDNLTNYGKNVVITGNSINRSSGDSITVYGIDGFVIADNNSDLAGDTSYYNGQTWGSSVHIRCGAGAKNGKVNSNRCSNPEYNKKDEYSRATYEVLLESGTHNIEVDNQTPFYVQDNGISNSVLCADYLTNNSTVVNDNSARNLIRNHTRDLNGWGKLNSPSREPSVSYNSGTITPTQRSLGVSTLTFPDTTENAFSKFSCNIGTSGAGSMPAVEINDGFIFSVFMRSASNAMRKVTLEIGNSSGTFNVVQVFNVGTTWKRYWFKGSYNGATTSQFQAFIGTQNAIPAVIQCYGAKVELIKHNQYVKRETPSAYDFCKIMYRDRPTSTNGGDCQVGDVFVNIDLTATSSTGYVCVSEGANSLSFSKLPNLTQ</sequence>
<evidence type="ECO:0000313" key="3">
    <source>
        <dbReference type="Proteomes" id="UP001155882"/>
    </source>
</evidence>
<evidence type="ECO:0000313" key="2">
    <source>
        <dbReference type="EMBL" id="MBW3117650.1"/>
    </source>
</evidence>
<proteinExistence type="predicted"/>
<dbReference type="EMBL" id="JAHWLI010000048">
    <property type="protein sequence ID" value="MBW3117650.1"/>
    <property type="molecule type" value="Genomic_DNA"/>
</dbReference>
<feature type="non-terminal residue" evidence="2">
    <location>
        <position position="1"/>
    </location>
</feature>
<dbReference type="Proteomes" id="UP001155882">
    <property type="component" value="Unassembled WGS sequence"/>
</dbReference>
<name>A0AAE2ZGL5_PRORE</name>
<organism evidence="2 3">
    <name type="scientific">Providencia rettgeri</name>
    <dbReference type="NCBI Taxonomy" id="587"/>
    <lineage>
        <taxon>Bacteria</taxon>
        <taxon>Pseudomonadati</taxon>
        <taxon>Pseudomonadota</taxon>
        <taxon>Gammaproteobacteria</taxon>
        <taxon>Enterobacterales</taxon>
        <taxon>Morganellaceae</taxon>
        <taxon>Providencia</taxon>
    </lineage>
</organism>
<reference evidence="2" key="1">
    <citation type="submission" date="2021-07" db="EMBL/GenBank/DDBJ databases">
        <authorList>
            <person name="Stanton E."/>
        </authorList>
    </citation>
    <scope>NUCLEOTIDE SEQUENCE</scope>
    <source>
        <strain evidence="2">2021EL-01139</strain>
    </source>
</reference>
<protein>
    <submittedName>
        <fullName evidence="2">Right-handed parallel beta-helix repeat-containing protein</fullName>
    </submittedName>
</protein>
<dbReference type="SMART" id="SM00710">
    <property type="entry name" value="PbH1"/>
    <property type="match status" value="4"/>
</dbReference>
<feature type="compositionally biased region" description="Polar residues" evidence="1">
    <location>
        <begin position="462"/>
        <end position="477"/>
    </location>
</feature>
<evidence type="ECO:0000256" key="1">
    <source>
        <dbReference type="SAM" id="MobiDB-lite"/>
    </source>
</evidence>
<gene>
    <name evidence="2" type="ORF">KYI77_14445</name>
</gene>
<comment type="caution">
    <text evidence="2">The sequence shown here is derived from an EMBL/GenBank/DDBJ whole genome shotgun (WGS) entry which is preliminary data.</text>
</comment>
<dbReference type="RefSeq" id="WP_219197734.1">
    <property type="nucleotide sequence ID" value="NZ_JAHWLI010000048.1"/>
</dbReference>
<dbReference type="InterPro" id="IPR006626">
    <property type="entry name" value="PbH1"/>
</dbReference>
<dbReference type="AlphaFoldDB" id="A0AAE2ZGL5"/>
<accession>A0AAE2ZGL5</accession>